<dbReference type="Gene3D" id="3.40.50.2000">
    <property type="entry name" value="Glycogen Phosphorylase B"/>
    <property type="match status" value="2"/>
</dbReference>
<dbReference type="InterPro" id="IPR006009">
    <property type="entry name" value="GlcNAc_MurG"/>
</dbReference>
<feature type="domain" description="Glycosyl transferase family 28 C-terminal" evidence="12">
    <location>
        <begin position="174"/>
        <end position="320"/>
    </location>
</feature>
<dbReference type="Proteomes" id="UP000217944">
    <property type="component" value="Unassembled WGS sequence"/>
</dbReference>
<reference evidence="13 14" key="1">
    <citation type="journal article" date="2017" name="Syst. Appl. Microbiol.">
        <title>Lebetimonas natsushimae sp. nov., a novel strictly anaerobic, moderately thermophilic chemoautotroph isolated from a deep-sea hydrothermal vent polychaete nest in the Mid-Okinawa Trough.</title>
        <authorList>
            <person name="Nagata R."/>
            <person name="Takaki Y."/>
            <person name="Tame A."/>
            <person name="Nunoura T."/>
            <person name="Muto H."/>
            <person name="Mino S."/>
            <person name="Sawayama S."/>
            <person name="Takai K."/>
            <person name="Nakagawa S."/>
        </authorList>
    </citation>
    <scope>NUCLEOTIDE SEQUENCE [LARGE SCALE GENOMIC DNA]</scope>
    <source>
        <strain evidence="13 14">HS1857</strain>
    </source>
</reference>
<evidence type="ECO:0000256" key="9">
    <source>
        <dbReference type="ARBA" id="ARBA00023316"/>
    </source>
</evidence>
<dbReference type="AlphaFoldDB" id="A0A292YAQ6"/>
<dbReference type="PANTHER" id="PTHR21015:SF22">
    <property type="entry name" value="GLYCOSYLTRANSFERASE"/>
    <property type="match status" value="1"/>
</dbReference>
<dbReference type="InterPro" id="IPR004276">
    <property type="entry name" value="GlycoTrans_28_N"/>
</dbReference>
<keyword evidence="8 10" id="KW-0131">Cell cycle</keyword>
<keyword evidence="5 10" id="KW-0133">Cell shape</keyword>
<comment type="similarity">
    <text evidence="10">Belongs to the glycosyltransferase 28 family. MurG subfamily.</text>
</comment>
<dbReference type="PANTHER" id="PTHR21015">
    <property type="entry name" value="UDP-N-ACETYLGLUCOSAMINE--N-ACETYLMURAMYL-(PENTAPEPTIDE) PYROPHOSPHORYL-UNDECAPRENOL N-ACETYLGLUCOSAMINE TRANSFERASE 1"/>
    <property type="match status" value="1"/>
</dbReference>
<evidence type="ECO:0000256" key="1">
    <source>
        <dbReference type="ARBA" id="ARBA00022475"/>
    </source>
</evidence>
<dbReference type="HAMAP" id="MF_00033">
    <property type="entry name" value="MurG"/>
    <property type="match status" value="1"/>
</dbReference>
<evidence type="ECO:0000313" key="14">
    <source>
        <dbReference type="Proteomes" id="UP000217944"/>
    </source>
</evidence>
<evidence type="ECO:0000256" key="3">
    <source>
        <dbReference type="ARBA" id="ARBA00022676"/>
    </source>
</evidence>
<dbReference type="UniPathway" id="UPA00219"/>
<evidence type="ECO:0000313" key="13">
    <source>
        <dbReference type="EMBL" id="GAX86818.1"/>
    </source>
</evidence>
<keyword evidence="7 10" id="KW-0472">Membrane</keyword>
<dbReference type="GO" id="GO:0051991">
    <property type="term" value="F:UDP-N-acetyl-D-glucosamine:N-acetylmuramoyl-L-alanyl-D-glutamyl-meso-2,6-diaminopimelyl-D-alanyl-D-alanine-diphosphoundecaprenol 4-beta-N-acetylglucosaminlytransferase activity"/>
    <property type="evidence" value="ECO:0007669"/>
    <property type="project" value="RHEA"/>
</dbReference>
<dbReference type="EMBL" id="BDME01000001">
    <property type="protein sequence ID" value="GAX86818.1"/>
    <property type="molecule type" value="Genomic_DNA"/>
</dbReference>
<accession>A0A292YAQ6</accession>
<comment type="caution">
    <text evidence="10">Lacks conserved residue(s) required for the propagation of feature annotation.</text>
</comment>
<dbReference type="GO" id="GO:0005975">
    <property type="term" value="P:carbohydrate metabolic process"/>
    <property type="evidence" value="ECO:0007669"/>
    <property type="project" value="InterPro"/>
</dbReference>
<evidence type="ECO:0000256" key="6">
    <source>
        <dbReference type="ARBA" id="ARBA00022984"/>
    </source>
</evidence>
<dbReference type="RefSeq" id="WP_096257985.1">
    <property type="nucleotide sequence ID" value="NZ_BDME01000001.1"/>
</dbReference>
<protein>
    <recommendedName>
        <fullName evidence="10">UDP-N-acetylglucosamine--N-acetylmuramyl-(pentapeptide) pyrophosphoryl-undecaprenol N-acetylglucosamine transferase</fullName>
        <ecNumber evidence="10">2.4.1.227</ecNumber>
    </recommendedName>
    <alternativeName>
        <fullName evidence="10">Undecaprenyl-PP-MurNAc-pentapeptide-UDPGlcNAc GlcNAc transferase</fullName>
    </alternativeName>
</protein>
<keyword evidence="4 10" id="KW-0808">Transferase</keyword>
<keyword evidence="6 10" id="KW-0573">Peptidoglycan synthesis</keyword>
<name>A0A292YAQ6_9BACT</name>
<dbReference type="InterPro" id="IPR007235">
    <property type="entry name" value="Glyco_trans_28_C"/>
</dbReference>
<feature type="binding site" evidence="10">
    <location>
        <begin position="15"/>
        <end position="17"/>
    </location>
    <ligand>
        <name>UDP-N-acetyl-alpha-D-glucosamine</name>
        <dbReference type="ChEBI" id="CHEBI:57705"/>
    </ligand>
</feature>
<feature type="binding site" evidence="10">
    <location>
        <position position="181"/>
    </location>
    <ligand>
        <name>UDP-N-acetyl-alpha-D-glucosamine</name>
        <dbReference type="ChEBI" id="CHEBI:57705"/>
    </ligand>
</feature>
<evidence type="ECO:0000259" key="11">
    <source>
        <dbReference type="Pfam" id="PF03033"/>
    </source>
</evidence>
<dbReference type="EC" id="2.4.1.227" evidence="10"/>
<evidence type="ECO:0000256" key="7">
    <source>
        <dbReference type="ARBA" id="ARBA00023136"/>
    </source>
</evidence>
<feature type="binding site" evidence="10">
    <location>
        <position position="279"/>
    </location>
    <ligand>
        <name>UDP-N-acetyl-alpha-D-glucosamine</name>
        <dbReference type="ChEBI" id="CHEBI:57705"/>
    </ligand>
</feature>
<dbReference type="Pfam" id="PF03033">
    <property type="entry name" value="Glyco_transf_28"/>
    <property type="match status" value="1"/>
</dbReference>
<evidence type="ECO:0000259" key="12">
    <source>
        <dbReference type="Pfam" id="PF04101"/>
    </source>
</evidence>
<dbReference type="GO" id="GO:0009252">
    <property type="term" value="P:peptidoglycan biosynthetic process"/>
    <property type="evidence" value="ECO:0007669"/>
    <property type="project" value="UniProtKB-UniRule"/>
</dbReference>
<gene>
    <name evidence="10" type="primary">murG</name>
    <name evidence="13" type="ORF">LNAT_P0113</name>
</gene>
<evidence type="ECO:0000256" key="8">
    <source>
        <dbReference type="ARBA" id="ARBA00023306"/>
    </source>
</evidence>
<dbReference type="SUPFAM" id="SSF53756">
    <property type="entry name" value="UDP-Glycosyltransferase/glycogen phosphorylase"/>
    <property type="match status" value="1"/>
</dbReference>
<comment type="pathway">
    <text evidence="10">Cell wall biogenesis; peptidoglycan biosynthesis.</text>
</comment>
<feature type="binding site" evidence="10">
    <location>
        <position position="129"/>
    </location>
    <ligand>
        <name>UDP-N-acetyl-alpha-D-glucosamine</name>
        <dbReference type="ChEBI" id="CHEBI:57705"/>
    </ligand>
</feature>
<dbReference type="NCBIfam" id="TIGR01133">
    <property type="entry name" value="murG"/>
    <property type="match status" value="1"/>
</dbReference>
<dbReference type="OrthoDB" id="9808936at2"/>
<dbReference type="Pfam" id="PF04101">
    <property type="entry name" value="Glyco_tran_28_C"/>
    <property type="match status" value="1"/>
</dbReference>
<comment type="subcellular location">
    <subcellularLocation>
        <location evidence="10">Cell membrane</location>
        <topology evidence="10">Peripheral membrane protein</topology>
        <orientation evidence="10">Cytoplasmic side</orientation>
    </subcellularLocation>
</comment>
<dbReference type="GO" id="GO:0051301">
    <property type="term" value="P:cell division"/>
    <property type="evidence" value="ECO:0007669"/>
    <property type="project" value="UniProtKB-KW"/>
</dbReference>
<evidence type="ECO:0000256" key="4">
    <source>
        <dbReference type="ARBA" id="ARBA00022679"/>
    </source>
</evidence>
<dbReference type="GO" id="GO:0071555">
    <property type="term" value="P:cell wall organization"/>
    <property type="evidence" value="ECO:0007669"/>
    <property type="project" value="UniProtKB-KW"/>
</dbReference>
<organism evidence="13 14">
    <name type="scientific">Lebetimonas natsushimae</name>
    <dbReference type="NCBI Taxonomy" id="1936991"/>
    <lineage>
        <taxon>Bacteria</taxon>
        <taxon>Pseudomonadati</taxon>
        <taxon>Campylobacterota</taxon>
        <taxon>Epsilonproteobacteria</taxon>
        <taxon>Nautiliales</taxon>
        <taxon>Nautiliaceae</taxon>
        <taxon>Lebetimonas</taxon>
    </lineage>
</organism>
<evidence type="ECO:0000256" key="5">
    <source>
        <dbReference type="ARBA" id="ARBA00022960"/>
    </source>
</evidence>
<keyword evidence="1 10" id="KW-1003">Cell membrane</keyword>
<keyword evidence="2 10" id="KW-0132">Cell division</keyword>
<comment type="caution">
    <text evidence="13">The sequence shown here is derived from an EMBL/GenBank/DDBJ whole genome shotgun (WGS) entry which is preliminary data.</text>
</comment>
<dbReference type="GO" id="GO:0008360">
    <property type="term" value="P:regulation of cell shape"/>
    <property type="evidence" value="ECO:0007669"/>
    <property type="project" value="UniProtKB-KW"/>
</dbReference>
<sequence length="343" mass="38733">MENKKLKIAITGGGTGGHLKIAKVIKEELNKRGLKPIYIGSTNGADKKWFEKDMGFSKKYFLSSKGVVNKKGLNKIISLINIFKLSLKAKKILQQNKINAVFSVGGYSAAPASFAALLLNRPLFIHEQNAYIGSLNKLLKPFSKRFFSTFLYNDPYPVEEIFFEKKRIRKELKTVIFLGGSQGAVAINNLAISLAPILKEKNINIIHQTGKKDYERIKEFYEKNAINADIFDFSKNLADKITKADFAISRAGASTMFELVANNIPAIFIPYPYAAGDHQYYNARFLEEKNAGFVIREEKIKKEKILEILFHSNLEEISKNLSKTVQKNGAEFIVDEIIKTLHQ</sequence>
<comment type="function">
    <text evidence="10">Cell wall formation. Catalyzes the transfer of a GlcNAc subunit on undecaprenyl-pyrophosphoryl-MurNAc-pentapeptide (lipid intermediate I) to form undecaprenyl-pyrophosphoryl-MurNAc-(pentapeptide)GlcNAc (lipid intermediate II).</text>
</comment>
<evidence type="ECO:0000256" key="10">
    <source>
        <dbReference type="HAMAP-Rule" id="MF_00033"/>
    </source>
</evidence>
<dbReference type="GO" id="GO:0050511">
    <property type="term" value="F:undecaprenyldiphospho-muramoylpentapeptide beta-N-acetylglucosaminyltransferase activity"/>
    <property type="evidence" value="ECO:0007669"/>
    <property type="project" value="UniProtKB-UniRule"/>
</dbReference>
<keyword evidence="9 10" id="KW-0961">Cell wall biogenesis/degradation</keyword>
<comment type="catalytic activity">
    <reaction evidence="10">
        <text>di-trans,octa-cis-undecaprenyl diphospho-N-acetyl-alpha-D-muramoyl-L-alanyl-D-glutamyl-meso-2,6-diaminopimeloyl-D-alanyl-D-alanine + UDP-N-acetyl-alpha-D-glucosamine = di-trans,octa-cis-undecaprenyl diphospho-[N-acetyl-alpha-D-glucosaminyl-(1-&gt;4)]-N-acetyl-alpha-D-muramoyl-L-alanyl-D-glutamyl-meso-2,6-diaminopimeloyl-D-alanyl-D-alanine + UDP + H(+)</text>
        <dbReference type="Rhea" id="RHEA:31227"/>
        <dbReference type="ChEBI" id="CHEBI:15378"/>
        <dbReference type="ChEBI" id="CHEBI:57705"/>
        <dbReference type="ChEBI" id="CHEBI:58223"/>
        <dbReference type="ChEBI" id="CHEBI:61387"/>
        <dbReference type="ChEBI" id="CHEBI:61388"/>
        <dbReference type="EC" id="2.4.1.227"/>
    </reaction>
</comment>
<keyword evidence="14" id="KW-1185">Reference proteome</keyword>
<dbReference type="GO" id="GO:0005886">
    <property type="term" value="C:plasma membrane"/>
    <property type="evidence" value="ECO:0007669"/>
    <property type="project" value="UniProtKB-SubCell"/>
</dbReference>
<feature type="domain" description="Glycosyltransferase family 28 N-terminal" evidence="11">
    <location>
        <begin position="8"/>
        <end position="147"/>
    </location>
</feature>
<keyword evidence="3 10" id="KW-0328">Glycosyltransferase</keyword>
<proteinExistence type="inferred from homology"/>
<dbReference type="CDD" id="cd03785">
    <property type="entry name" value="GT28_MurG"/>
    <property type="match status" value="1"/>
</dbReference>
<evidence type="ECO:0000256" key="2">
    <source>
        <dbReference type="ARBA" id="ARBA00022618"/>
    </source>
</evidence>